<dbReference type="SUPFAM" id="SSF48179">
    <property type="entry name" value="6-phosphogluconate dehydrogenase C-terminal domain-like"/>
    <property type="match status" value="1"/>
</dbReference>
<comment type="caution">
    <text evidence="5">The sequence shown here is derived from an EMBL/GenBank/DDBJ whole genome shotgun (WGS) entry which is preliminary data.</text>
</comment>
<evidence type="ECO:0000256" key="2">
    <source>
        <dbReference type="ARBA" id="ARBA00023002"/>
    </source>
</evidence>
<reference evidence="5" key="1">
    <citation type="submission" date="2022-01" db="EMBL/GenBank/DDBJ databases">
        <authorList>
            <person name="Jo J.-H."/>
            <person name="Im W.-T."/>
        </authorList>
    </citation>
    <scope>NUCLEOTIDE SEQUENCE</scope>
    <source>
        <strain evidence="5">G124</strain>
    </source>
</reference>
<dbReference type="Pfam" id="PF14748">
    <property type="entry name" value="P5CR_dimer"/>
    <property type="match status" value="1"/>
</dbReference>
<dbReference type="GO" id="GO:0004735">
    <property type="term" value="F:pyrroline-5-carboxylate reductase activity"/>
    <property type="evidence" value="ECO:0007669"/>
    <property type="project" value="UniProtKB-UniRule"/>
</dbReference>
<comment type="subcellular location">
    <subcellularLocation>
        <location evidence="3">Cytoplasm</location>
    </subcellularLocation>
</comment>
<dbReference type="InterPro" id="IPR008927">
    <property type="entry name" value="6-PGluconate_DH-like_C_sf"/>
</dbReference>
<comment type="similarity">
    <text evidence="1 3">Belongs to the pyrroline-5-carboxylate reductase family.</text>
</comment>
<comment type="catalytic activity">
    <reaction evidence="3">
        <text>L-proline + NAD(+) = (S)-1-pyrroline-5-carboxylate + NADH + 2 H(+)</text>
        <dbReference type="Rhea" id="RHEA:14105"/>
        <dbReference type="ChEBI" id="CHEBI:15378"/>
        <dbReference type="ChEBI" id="CHEBI:17388"/>
        <dbReference type="ChEBI" id="CHEBI:57540"/>
        <dbReference type="ChEBI" id="CHEBI:57945"/>
        <dbReference type="ChEBI" id="CHEBI:60039"/>
        <dbReference type="EC" id="1.5.1.2"/>
    </reaction>
</comment>
<dbReference type="Gene3D" id="3.40.50.720">
    <property type="entry name" value="NAD(P)-binding Rossmann-like Domain"/>
    <property type="match status" value="1"/>
</dbReference>
<dbReference type="Proteomes" id="UP001139410">
    <property type="component" value="Unassembled WGS sequence"/>
</dbReference>
<keyword evidence="6" id="KW-1185">Reference proteome</keyword>
<proteinExistence type="inferred from homology"/>
<dbReference type="Gene3D" id="1.10.3730.10">
    <property type="entry name" value="ProC C-terminal domain-like"/>
    <property type="match status" value="1"/>
</dbReference>
<evidence type="ECO:0000313" key="6">
    <source>
        <dbReference type="Proteomes" id="UP001139410"/>
    </source>
</evidence>
<accession>A0A9X1QJT1</accession>
<dbReference type="PIRSF" id="PIRSF000193">
    <property type="entry name" value="Pyrrol-5-carb_rd"/>
    <property type="match status" value="1"/>
</dbReference>
<keyword evidence="3" id="KW-0641">Proline biosynthesis</keyword>
<keyword evidence="3" id="KW-0521">NADP</keyword>
<protein>
    <recommendedName>
        <fullName evidence="3">Pyrroline-5-carboxylate reductase</fullName>
        <shortName evidence="3">P5C reductase</shortName>
        <shortName evidence="3">P5CR</shortName>
        <ecNumber evidence="3">1.5.1.2</ecNumber>
    </recommendedName>
    <alternativeName>
        <fullName evidence="3">PCA reductase</fullName>
    </alternativeName>
</protein>
<dbReference type="PANTHER" id="PTHR11645:SF0">
    <property type="entry name" value="PYRROLINE-5-CARBOXYLATE REDUCTASE 3"/>
    <property type="match status" value="1"/>
</dbReference>
<dbReference type="PANTHER" id="PTHR11645">
    <property type="entry name" value="PYRROLINE-5-CARBOXYLATE REDUCTASE"/>
    <property type="match status" value="1"/>
</dbReference>
<dbReference type="SUPFAM" id="SSF51735">
    <property type="entry name" value="NAD(P)-binding Rossmann-fold domains"/>
    <property type="match status" value="1"/>
</dbReference>
<dbReference type="GO" id="GO:0005737">
    <property type="term" value="C:cytoplasm"/>
    <property type="evidence" value="ECO:0007669"/>
    <property type="project" value="UniProtKB-SubCell"/>
</dbReference>
<gene>
    <name evidence="3" type="primary">proC</name>
    <name evidence="5" type="ORF">LVY65_04885</name>
</gene>
<dbReference type="InterPro" id="IPR000304">
    <property type="entry name" value="Pyrroline-COOH_reductase"/>
</dbReference>
<comment type="pathway">
    <text evidence="3">Amino-acid biosynthesis; L-proline biosynthesis; L-proline from L-glutamate 5-semialdehyde: step 1/1.</text>
</comment>
<dbReference type="InterPro" id="IPR036291">
    <property type="entry name" value="NAD(P)-bd_dom_sf"/>
</dbReference>
<dbReference type="AlphaFoldDB" id="A0A9X1QJT1"/>
<dbReference type="HAMAP" id="MF_01925">
    <property type="entry name" value="P5C_reductase"/>
    <property type="match status" value="1"/>
</dbReference>
<evidence type="ECO:0000259" key="4">
    <source>
        <dbReference type="Pfam" id="PF14748"/>
    </source>
</evidence>
<evidence type="ECO:0000256" key="3">
    <source>
        <dbReference type="HAMAP-Rule" id="MF_01925"/>
    </source>
</evidence>
<name>A0A9X1QJT1_9SPHN</name>
<dbReference type="EC" id="1.5.1.2" evidence="3"/>
<keyword evidence="2 3" id="KW-0560">Oxidoreductase</keyword>
<evidence type="ECO:0000313" key="5">
    <source>
        <dbReference type="EMBL" id="MCF2514400.1"/>
    </source>
</evidence>
<comment type="catalytic activity">
    <reaction evidence="3">
        <text>L-proline + NADP(+) = (S)-1-pyrroline-5-carboxylate + NADPH + 2 H(+)</text>
        <dbReference type="Rhea" id="RHEA:14109"/>
        <dbReference type="ChEBI" id="CHEBI:15378"/>
        <dbReference type="ChEBI" id="CHEBI:17388"/>
        <dbReference type="ChEBI" id="CHEBI:57783"/>
        <dbReference type="ChEBI" id="CHEBI:58349"/>
        <dbReference type="ChEBI" id="CHEBI:60039"/>
        <dbReference type="EC" id="1.5.1.2"/>
    </reaction>
</comment>
<dbReference type="InterPro" id="IPR029036">
    <property type="entry name" value="P5CR_dimer"/>
</dbReference>
<comment type="function">
    <text evidence="3">Catalyzes the reduction of 1-pyrroline-5-carboxylate (PCA) to L-proline.</text>
</comment>
<keyword evidence="3" id="KW-0028">Amino-acid biosynthesis</keyword>
<keyword evidence="3" id="KW-0963">Cytoplasm</keyword>
<feature type="domain" description="Pyrroline-5-carboxylate reductase dimerisation" evidence="4">
    <location>
        <begin position="157"/>
        <end position="262"/>
    </location>
</feature>
<sequence length="269" mass="28374">MTAAIPVPAWLVGCGNMAGAMVDGWRASAVDFSNVAVIRPSGAPVESIRTLTDYPDQQPRFVMLGFKPQKLDEIAPRLEPHIESDTIIVSMLAGITASILRQRFPNARAIIRIMPNLPVAQRQGVIPLYSEDRDDQACDAVEGLMGLLGLAPWCEHEDQIAAIGAISASGPAYFARFAEAIGRAGVTHGLSSTLAHSIAAQTLIGTGAFAAATGESMGEVARRVASPKGTTEQGLAVLDGPEGLQPLVDRMLGAALKRVEELAEAARRN</sequence>
<dbReference type="GO" id="GO:0055129">
    <property type="term" value="P:L-proline biosynthetic process"/>
    <property type="evidence" value="ECO:0007669"/>
    <property type="project" value="UniProtKB-UniRule"/>
</dbReference>
<dbReference type="RefSeq" id="WP_235066865.1">
    <property type="nucleotide sequence ID" value="NZ_JAKFGM010000001.1"/>
</dbReference>
<dbReference type="EMBL" id="JAKFGM010000001">
    <property type="protein sequence ID" value="MCF2514400.1"/>
    <property type="molecule type" value="Genomic_DNA"/>
</dbReference>
<organism evidence="5 6">
    <name type="scientific">Sphingomonas cremea</name>
    <dbReference type="NCBI Taxonomy" id="2904799"/>
    <lineage>
        <taxon>Bacteria</taxon>
        <taxon>Pseudomonadati</taxon>
        <taxon>Pseudomonadota</taxon>
        <taxon>Alphaproteobacteria</taxon>
        <taxon>Sphingomonadales</taxon>
        <taxon>Sphingomonadaceae</taxon>
        <taxon>Sphingomonas</taxon>
    </lineage>
</organism>
<evidence type="ECO:0000256" key="1">
    <source>
        <dbReference type="ARBA" id="ARBA00005525"/>
    </source>
</evidence>